<feature type="region of interest" description="Disordered" evidence="1">
    <location>
        <begin position="221"/>
        <end position="251"/>
    </location>
</feature>
<dbReference type="Pfam" id="PF04367">
    <property type="entry name" value="DUF502"/>
    <property type="match status" value="1"/>
</dbReference>
<keyword evidence="2" id="KW-0812">Transmembrane</keyword>
<dbReference type="RefSeq" id="WP_377356352.1">
    <property type="nucleotide sequence ID" value="NZ_JBHTCM010000004.1"/>
</dbReference>
<dbReference type="PANTHER" id="PTHR31876:SF26">
    <property type="entry name" value="PROTEIN LIKE COV 2"/>
    <property type="match status" value="1"/>
</dbReference>
<evidence type="ECO:0000313" key="4">
    <source>
        <dbReference type="Proteomes" id="UP001596456"/>
    </source>
</evidence>
<evidence type="ECO:0000256" key="2">
    <source>
        <dbReference type="SAM" id="Phobius"/>
    </source>
</evidence>
<comment type="caution">
    <text evidence="3">The sequence shown here is derived from an EMBL/GenBank/DDBJ whole genome shotgun (WGS) entry which is preliminary data.</text>
</comment>
<accession>A0ABW2KSA6</accession>
<feature type="compositionally biased region" description="Low complexity" evidence="1">
    <location>
        <begin position="1"/>
        <end position="10"/>
    </location>
</feature>
<proteinExistence type="predicted"/>
<feature type="transmembrane region" description="Helical" evidence="2">
    <location>
        <begin position="33"/>
        <end position="56"/>
    </location>
</feature>
<dbReference type="PANTHER" id="PTHR31876">
    <property type="entry name" value="COV-LIKE PROTEIN 1"/>
    <property type="match status" value="1"/>
</dbReference>
<dbReference type="EMBL" id="JBHTCM010000004">
    <property type="protein sequence ID" value="MFC7332136.1"/>
    <property type="molecule type" value="Genomic_DNA"/>
</dbReference>
<dbReference type="Proteomes" id="UP001596456">
    <property type="component" value="Unassembled WGS sequence"/>
</dbReference>
<reference evidence="4" key="1">
    <citation type="journal article" date="2019" name="Int. J. Syst. Evol. Microbiol.">
        <title>The Global Catalogue of Microorganisms (GCM) 10K type strain sequencing project: providing services to taxonomists for standard genome sequencing and annotation.</title>
        <authorList>
            <consortium name="The Broad Institute Genomics Platform"/>
            <consortium name="The Broad Institute Genome Sequencing Center for Infectious Disease"/>
            <person name="Wu L."/>
            <person name="Ma J."/>
        </authorList>
    </citation>
    <scope>NUCLEOTIDE SEQUENCE [LARGE SCALE GENOMIC DNA]</scope>
    <source>
        <strain evidence="4">CGMCC 1.16275</strain>
    </source>
</reference>
<feature type="region of interest" description="Disordered" evidence="1">
    <location>
        <begin position="1"/>
        <end position="21"/>
    </location>
</feature>
<sequence length="251" mass="27099">MDDPVAASPTPETPPEAPQRGRFGMSLAARLRAYLFAGILVTAPISITFYLAWLFIDAIDGMVTGVIPARYNPETYMPFSVPGIGLLVVVLFLVLVGMFAAGFIGRMVVRLGESIVARMPVIRGVYSAVKQIFETVLANQSNAFREVVLVEYPRRGIWAIGFITGTTEGEIQNLTADEVVNVFLPTTPNPTSGFLLFVPRGDLVRLNMGVEDGIKMVVSGGIVTPPDPRPTEQQRRKLIPPAAPAGDQAAE</sequence>
<evidence type="ECO:0000256" key="1">
    <source>
        <dbReference type="SAM" id="MobiDB-lite"/>
    </source>
</evidence>
<name>A0ABW2KSA6_9PROT</name>
<keyword evidence="2" id="KW-0472">Membrane</keyword>
<keyword evidence="2" id="KW-1133">Transmembrane helix</keyword>
<feature type="transmembrane region" description="Helical" evidence="2">
    <location>
        <begin position="76"/>
        <end position="109"/>
    </location>
</feature>
<dbReference type="InterPro" id="IPR007462">
    <property type="entry name" value="COV1-like"/>
</dbReference>
<gene>
    <name evidence="3" type="ORF">ACFQPS_03105</name>
</gene>
<evidence type="ECO:0000313" key="3">
    <source>
        <dbReference type="EMBL" id="MFC7332136.1"/>
    </source>
</evidence>
<organism evidence="3 4">
    <name type="scientific">Rhodocista pekingensis</name>
    <dbReference type="NCBI Taxonomy" id="201185"/>
    <lineage>
        <taxon>Bacteria</taxon>
        <taxon>Pseudomonadati</taxon>
        <taxon>Pseudomonadota</taxon>
        <taxon>Alphaproteobacteria</taxon>
        <taxon>Rhodospirillales</taxon>
        <taxon>Azospirillaceae</taxon>
        <taxon>Rhodocista</taxon>
    </lineage>
</organism>
<keyword evidence="4" id="KW-1185">Reference proteome</keyword>
<protein>
    <submittedName>
        <fullName evidence="3">DUF502 domain-containing protein</fullName>
    </submittedName>
</protein>